<dbReference type="AlphaFoldDB" id="A0A4Y7TW78"/>
<evidence type="ECO:0000256" key="2">
    <source>
        <dbReference type="SAM" id="MobiDB-lite"/>
    </source>
</evidence>
<feature type="region of interest" description="Disordered" evidence="2">
    <location>
        <begin position="170"/>
        <end position="203"/>
    </location>
</feature>
<dbReference type="Proteomes" id="UP000298030">
    <property type="component" value="Unassembled WGS sequence"/>
</dbReference>
<proteinExistence type="predicted"/>
<dbReference type="SUPFAM" id="SSF57997">
    <property type="entry name" value="Tropomyosin"/>
    <property type="match status" value="1"/>
</dbReference>
<evidence type="ECO:0000313" key="3">
    <source>
        <dbReference type="EMBL" id="TEB38407.1"/>
    </source>
</evidence>
<dbReference type="STRING" id="71717.A0A4Y7TW78"/>
<dbReference type="OrthoDB" id="2135488at2759"/>
<dbReference type="PANTHER" id="PTHR43569:SF2">
    <property type="entry name" value="AMIDOHYDROLASE-RELATED DOMAIN-CONTAINING PROTEIN"/>
    <property type="match status" value="1"/>
</dbReference>
<reference evidence="3 4" key="1">
    <citation type="journal article" date="2019" name="Nat. Ecol. Evol.">
        <title>Megaphylogeny resolves global patterns of mushroom evolution.</title>
        <authorList>
            <person name="Varga T."/>
            <person name="Krizsan K."/>
            <person name="Foldi C."/>
            <person name="Dima B."/>
            <person name="Sanchez-Garcia M."/>
            <person name="Sanchez-Ramirez S."/>
            <person name="Szollosi G.J."/>
            <person name="Szarkandi J.G."/>
            <person name="Papp V."/>
            <person name="Albert L."/>
            <person name="Andreopoulos W."/>
            <person name="Angelini C."/>
            <person name="Antonin V."/>
            <person name="Barry K.W."/>
            <person name="Bougher N.L."/>
            <person name="Buchanan P."/>
            <person name="Buyck B."/>
            <person name="Bense V."/>
            <person name="Catcheside P."/>
            <person name="Chovatia M."/>
            <person name="Cooper J."/>
            <person name="Damon W."/>
            <person name="Desjardin D."/>
            <person name="Finy P."/>
            <person name="Geml J."/>
            <person name="Haridas S."/>
            <person name="Hughes K."/>
            <person name="Justo A."/>
            <person name="Karasinski D."/>
            <person name="Kautmanova I."/>
            <person name="Kiss B."/>
            <person name="Kocsube S."/>
            <person name="Kotiranta H."/>
            <person name="LaButti K.M."/>
            <person name="Lechner B.E."/>
            <person name="Liimatainen K."/>
            <person name="Lipzen A."/>
            <person name="Lukacs Z."/>
            <person name="Mihaltcheva S."/>
            <person name="Morgado L.N."/>
            <person name="Niskanen T."/>
            <person name="Noordeloos M.E."/>
            <person name="Ohm R.A."/>
            <person name="Ortiz-Santana B."/>
            <person name="Ovrebo C."/>
            <person name="Racz N."/>
            <person name="Riley R."/>
            <person name="Savchenko A."/>
            <person name="Shiryaev A."/>
            <person name="Soop K."/>
            <person name="Spirin V."/>
            <person name="Szebenyi C."/>
            <person name="Tomsovsky M."/>
            <person name="Tulloss R.E."/>
            <person name="Uehling J."/>
            <person name="Grigoriev I.V."/>
            <person name="Vagvolgyi C."/>
            <person name="Papp T."/>
            <person name="Martin F.M."/>
            <person name="Miettinen O."/>
            <person name="Hibbett D.S."/>
            <person name="Nagy L.G."/>
        </authorList>
    </citation>
    <scope>NUCLEOTIDE SEQUENCE [LARGE SCALE GENOMIC DNA]</scope>
    <source>
        <strain evidence="3 4">FP101781</strain>
    </source>
</reference>
<feature type="coiled-coil region" evidence="1">
    <location>
        <begin position="24"/>
        <end position="124"/>
    </location>
</feature>
<accession>A0A4Y7TW78</accession>
<evidence type="ECO:0000313" key="4">
    <source>
        <dbReference type="Proteomes" id="UP000298030"/>
    </source>
</evidence>
<protein>
    <submittedName>
        <fullName evidence="3">Uncharacterized protein</fullName>
    </submittedName>
</protein>
<gene>
    <name evidence="3" type="ORF">FA13DRAFT_1752028</name>
</gene>
<organism evidence="3 4">
    <name type="scientific">Coprinellus micaceus</name>
    <name type="common">Glistening ink-cap mushroom</name>
    <name type="synonym">Coprinus micaceus</name>
    <dbReference type="NCBI Taxonomy" id="71717"/>
    <lineage>
        <taxon>Eukaryota</taxon>
        <taxon>Fungi</taxon>
        <taxon>Dikarya</taxon>
        <taxon>Basidiomycota</taxon>
        <taxon>Agaricomycotina</taxon>
        <taxon>Agaricomycetes</taxon>
        <taxon>Agaricomycetidae</taxon>
        <taxon>Agaricales</taxon>
        <taxon>Agaricineae</taxon>
        <taxon>Psathyrellaceae</taxon>
        <taxon>Coprinellus</taxon>
    </lineage>
</organism>
<evidence type="ECO:0000256" key="1">
    <source>
        <dbReference type="SAM" id="Coils"/>
    </source>
</evidence>
<name>A0A4Y7TW78_COPMI</name>
<dbReference type="PANTHER" id="PTHR43569">
    <property type="entry name" value="AMIDOHYDROLASE"/>
    <property type="match status" value="1"/>
</dbReference>
<sequence>MDDITYQYLATLIKRAFVEEHRQASELSALESRLSAEMRRAEEAVARAEYAERREKDALATVARLEAQRKKLDEEAVAIESSSRNYQVQLELTERELRVTRRDGELLQEEFQQLERSHKHSQEQCRRYQTGLKESHAQMDSRETVMKISMKKWFTNGEGVGYDNGYKDGYEEGKRDGKRQGIKAGRKEGLREGIEQGRAEEQDRYNGVDPAGVRRWAQSDWLKVLLNGIIKRDALIICILHRPALSLTTTMSAPRRKVPKDLPKLPASAFNSPVTESSGILPSPSTIQPEQVIDANVTAADVAHSQWKQEAGQVLGGKIRGVVLSLPGADVDKVAKELESSSDRDRIVSLTVPFDLTKPDSAVEALVASAKIPISLSTVYNGPSTEATEGLKWALAQGRPVDIDVHVVLSEDTLEGFEDTVGKATEGLQSPPPIILSNILPPPHDLDLPIIKLMNHPTYLAFTSQVAALSLLPNVHIKFLPPAWDQPTPQTPYPGSPIDTPDAKVQREWKRRIKLYLGPVLEAFGYQRIIFGSSPSAASSAKSNAGDWYEIARESLAELVSDQEFVDAVFHGNANKVYGKAG</sequence>
<dbReference type="Gene3D" id="3.20.20.140">
    <property type="entry name" value="Metal-dependent hydrolases"/>
    <property type="match status" value="1"/>
</dbReference>
<keyword evidence="4" id="KW-1185">Reference proteome</keyword>
<dbReference type="InterPro" id="IPR052350">
    <property type="entry name" value="Metallo-dep_Lactonases"/>
</dbReference>
<dbReference type="EMBL" id="QPFP01000003">
    <property type="protein sequence ID" value="TEB38407.1"/>
    <property type="molecule type" value="Genomic_DNA"/>
</dbReference>
<keyword evidence="1" id="KW-0175">Coiled coil</keyword>
<comment type="caution">
    <text evidence="3">The sequence shown here is derived from an EMBL/GenBank/DDBJ whole genome shotgun (WGS) entry which is preliminary data.</text>
</comment>